<protein>
    <recommendedName>
        <fullName evidence="1">RNase H type-1 domain-containing protein</fullName>
    </recommendedName>
</protein>
<name>A0A328CYF6_9ASTE</name>
<feature type="domain" description="RNase H type-1" evidence="1">
    <location>
        <begin position="160"/>
        <end position="282"/>
    </location>
</feature>
<accession>A0A328CYF6</accession>
<dbReference type="CDD" id="cd06222">
    <property type="entry name" value="RNase_H_like"/>
    <property type="match status" value="1"/>
</dbReference>
<dbReference type="InterPro" id="IPR002156">
    <property type="entry name" value="RNaseH_domain"/>
</dbReference>
<dbReference type="AlphaFoldDB" id="A0A328CYF6"/>
<dbReference type="EMBL" id="NQVE01000213">
    <property type="protein sequence ID" value="RAL38236.1"/>
    <property type="molecule type" value="Genomic_DNA"/>
</dbReference>
<dbReference type="PANTHER" id="PTHR47074">
    <property type="entry name" value="BNAC02G40300D PROTEIN"/>
    <property type="match status" value="1"/>
</dbReference>
<dbReference type="InterPro" id="IPR044730">
    <property type="entry name" value="RNase_H-like_dom_plant"/>
</dbReference>
<dbReference type="Proteomes" id="UP000249390">
    <property type="component" value="Unassembled WGS sequence"/>
</dbReference>
<dbReference type="PANTHER" id="PTHR47074:SF11">
    <property type="entry name" value="REVERSE TRANSCRIPTASE-LIKE PROTEIN"/>
    <property type="match status" value="1"/>
</dbReference>
<gene>
    <name evidence="2" type="ORF">DM860_018076</name>
</gene>
<dbReference type="InterPro" id="IPR036397">
    <property type="entry name" value="RNaseH_sf"/>
</dbReference>
<reference evidence="2 3" key="1">
    <citation type="submission" date="2018-06" db="EMBL/GenBank/DDBJ databases">
        <title>The Genome of Cuscuta australis (Dodder) Provides Insight into the Evolution of Plant Parasitism.</title>
        <authorList>
            <person name="Liu H."/>
        </authorList>
    </citation>
    <scope>NUCLEOTIDE SEQUENCE [LARGE SCALE GENOMIC DNA]</scope>
    <source>
        <strain evidence="3">cv. Yunnan</strain>
        <tissue evidence="2">Vines</tissue>
    </source>
</reference>
<dbReference type="Pfam" id="PF13456">
    <property type="entry name" value="RVT_3"/>
    <property type="match status" value="1"/>
</dbReference>
<proteinExistence type="predicted"/>
<dbReference type="GO" id="GO:0003676">
    <property type="term" value="F:nucleic acid binding"/>
    <property type="evidence" value="ECO:0007669"/>
    <property type="project" value="InterPro"/>
</dbReference>
<evidence type="ECO:0000313" key="2">
    <source>
        <dbReference type="EMBL" id="RAL38236.1"/>
    </source>
</evidence>
<comment type="caution">
    <text evidence="2">The sequence shown here is derived from an EMBL/GenBank/DDBJ whole genome shotgun (WGS) entry which is preliminary data.</text>
</comment>
<dbReference type="SUPFAM" id="SSF53098">
    <property type="entry name" value="Ribonuclease H-like"/>
    <property type="match status" value="1"/>
</dbReference>
<keyword evidence="3" id="KW-1185">Reference proteome</keyword>
<dbReference type="InterPro" id="IPR052929">
    <property type="entry name" value="RNase_H-like_EbsB-rel"/>
</dbReference>
<dbReference type="Gene3D" id="3.30.420.10">
    <property type="entry name" value="Ribonuclease H-like superfamily/Ribonuclease H"/>
    <property type="match status" value="1"/>
</dbReference>
<evidence type="ECO:0000259" key="1">
    <source>
        <dbReference type="Pfam" id="PF13456"/>
    </source>
</evidence>
<organism evidence="2 3">
    <name type="scientific">Cuscuta australis</name>
    <dbReference type="NCBI Taxonomy" id="267555"/>
    <lineage>
        <taxon>Eukaryota</taxon>
        <taxon>Viridiplantae</taxon>
        <taxon>Streptophyta</taxon>
        <taxon>Embryophyta</taxon>
        <taxon>Tracheophyta</taxon>
        <taxon>Spermatophyta</taxon>
        <taxon>Magnoliopsida</taxon>
        <taxon>eudicotyledons</taxon>
        <taxon>Gunneridae</taxon>
        <taxon>Pentapetalae</taxon>
        <taxon>asterids</taxon>
        <taxon>lamiids</taxon>
        <taxon>Solanales</taxon>
        <taxon>Convolvulaceae</taxon>
        <taxon>Cuscuteae</taxon>
        <taxon>Cuscuta</taxon>
        <taxon>Cuscuta subgen. Grammica</taxon>
        <taxon>Cuscuta sect. Cleistogrammica</taxon>
    </lineage>
</organism>
<dbReference type="InterPro" id="IPR012337">
    <property type="entry name" value="RNaseH-like_sf"/>
</dbReference>
<evidence type="ECO:0000313" key="3">
    <source>
        <dbReference type="Proteomes" id="UP000249390"/>
    </source>
</evidence>
<sequence length="300" mass="33758">MVQIFVPAYLVDRGRWGRGGVLGGRIEGDHYTKGVVGWGGSSEVGSGVLAAPKRRREREDFEDGWEEGAEGLGLRWHGCWIRDVVGWWRVLGVMDVQTARNSVVWELKLPLPRQTWNLAAHNLEAWHHLVHFYAPPPEPDLRQHLQAVPQGSDFEFTCWFDAGFKERTGRATFGAVLLSHEGRFVAAMNGPLFDVLSPLMAETLACKETLVWLKARDTSNVRLFSDCSTLCHYLGSASTTSRAYIGISFHECKVLLRTFTNCSVSFVPRSTNSLAHLLATMAYSQPQTMYWDSVPPFFRL</sequence>
<dbReference type="GO" id="GO:0004523">
    <property type="term" value="F:RNA-DNA hybrid ribonuclease activity"/>
    <property type="evidence" value="ECO:0007669"/>
    <property type="project" value="InterPro"/>
</dbReference>